<dbReference type="InterPro" id="IPR052055">
    <property type="entry name" value="Hepadnavirus_pol/RT"/>
</dbReference>
<dbReference type="Proteomes" id="UP000591131">
    <property type="component" value="Unassembled WGS sequence"/>
</dbReference>
<evidence type="ECO:0000313" key="9">
    <source>
        <dbReference type="EMBL" id="KAF4673658.1"/>
    </source>
</evidence>
<dbReference type="EMBL" id="JAAPAO010000078">
    <property type="protein sequence ID" value="KAF4673658.1"/>
    <property type="molecule type" value="Genomic_DNA"/>
</dbReference>
<keyword evidence="7" id="KW-0732">Signal</keyword>
<comment type="caution">
    <text evidence="9">The sequence shown here is derived from an EMBL/GenBank/DDBJ whole genome shotgun (WGS) entry which is preliminary data.</text>
</comment>
<evidence type="ECO:0000256" key="1">
    <source>
        <dbReference type="ARBA" id="ARBA00022723"/>
    </source>
</evidence>
<feature type="chain" id="PRO_5029573094" description="C3H1-type domain-containing protein" evidence="7">
    <location>
        <begin position="18"/>
        <end position="1418"/>
    </location>
</feature>
<dbReference type="SMART" id="SM00356">
    <property type="entry name" value="ZnF_C3H1"/>
    <property type="match status" value="1"/>
</dbReference>
<evidence type="ECO:0000259" key="8">
    <source>
        <dbReference type="PROSITE" id="PS50103"/>
    </source>
</evidence>
<evidence type="ECO:0000256" key="3">
    <source>
        <dbReference type="ARBA" id="ARBA00022833"/>
    </source>
</evidence>
<dbReference type="SUPFAM" id="SSF90229">
    <property type="entry name" value="CCCH zinc finger"/>
    <property type="match status" value="1"/>
</dbReference>
<feature type="region of interest" description="Disordered" evidence="6">
    <location>
        <begin position="36"/>
        <end position="66"/>
    </location>
</feature>
<proteinExistence type="predicted"/>
<keyword evidence="1 5" id="KW-0479">Metal-binding</keyword>
<keyword evidence="10" id="KW-1185">Reference proteome</keyword>
<dbReference type="PANTHER" id="PTHR33050">
    <property type="entry name" value="REVERSE TRANSCRIPTASE DOMAIN-CONTAINING PROTEIN"/>
    <property type="match status" value="1"/>
</dbReference>
<dbReference type="GO" id="GO:0006310">
    <property type="term" value="P:DNA recombination"/>
    <property type="evidence" value="ECO:0007669"/>
    <property type="project" value="UniProtKB-KW"/>
</dbReference>
<dbReference type="PANTHER" id="PTHR33050:SF7">
    <property type="entry name" value="RIBONUCLEASE H"/>
    <property type="match status" value="1"/>
</dbReference>
<feature type="non-terminal residue" evidence="9">
    <location>
        <position position="1"/>
    </location>
</feature>
<keyword evidence="2 5" id="KW-0863">Zinc-finger</keyword>
<feature type="zinc finger region" description="C3H1-type" evidence="5">
    <location>
        <begin position="350"/>
        <end position="378"/>
    </location>
</feature>
<name>A0A7J6MPX3_PERCH</name>
<evidence type="ECO:0000256" key="2">
    <source>
        <dbReference type="ARBA" id="ARBA00022771"/>
    </source>
</evidence>
<evidence type="ECO:0000256" key="7">
    <source>
        <dbReference type="SAM" id="SignalP"/>
    </source>
</evidence>
<dbReference type="InterPro" id="IPR036855">
    <property type="entry name" value="Znf_CCCH_sf"/>
</dbReference>
<dbReference type="InterPro" id="IPR000571">
    <property type="entry name" value="Znf_CCCH"/>
</dbReference>
<dbReference type="SUPFAM" id="SSF56672">
    <property type="entry name" value="DNA/RNA polymerases"/>
    <property type="match status" value="1"/>
</dbReference>
<dbReference type="SUPFAM" id="SSF56349">
    <property type="entry name" value="DNA breaking-rejoining enzymes"/>
    <property type="match status" value="1"/>
</dbReference>
<feature type="domain" description="C3H1-type" evidence="8">
    <location>
        <begin position="350"/>
        <end position="378"/>
    </location>
</feature>
<evidence type="ECO:0000256" key="6">
    <source>
        <dbReference type="SAM" id="MobiDB-lite"/>
    </source>
</evidence>
<evidence type="ECO:0000256" key="4">
    <source>
        <dbReference type="ARBA" id="ARBA00023172"/>
    </source>
</evidence>
<keyword evidence="4" id="KW-0233">DNA recombination</keyword>
<organism evidence="9 10">
    <name type="scientific">Perkinsus chesapeaki</name>
    <name type="common">Clam parasite</name>
    <name type="synonym">Perkinsus andrewsi</name>
    <dbReference type="NCBI Taxonomy" id="330153"/>
    <lineage>
        <taxon>Eukaryota</taxon>
        <taxon>Sar</taxon>
        <taxon>Alveolata</taxon>
        <taxon>Perkinsozoa</taxon>
        <taxon>Perkinsea</taxon>
        <taxon>Perkinsida</taxon>
        <taxon>Perkinsidae</taxon>
        <taxon>Perkinsus</taxon>
    </lineage>
</organism>
<dbReference type="Pfam" id="PF00642">
    <property type="entry name" value="zf-CCCH"/>
    <property type="match status" value="1"/>
</dbReference>
<evidence type="ECO:0000256" key="5">
    <source>
        <dbReference type="PROSITE-ProRule" id="PRU00723"/>
    </source>
</evidence>
<dbReference type="OrthoDB" id="410307at2759"/>
<dbReference type="InterPro" id="IPR013762">
    <property type="entry name" value="Integrase-like_cat_sf"/>
</dbReference>
<evidence type="ECO:0000313" key="10">
    <source>
        <dbReference type="Proteomes" id="UP000591131"/>
    </source>
</evidence>
<protein>
    <recommendedName>
        <fullName evidence="8">C3H1-type domain-containing protein</fullName>
    </recommendedName>
</protein>
<reference evidence="9 10" key="1">
    <citation type="submission" date="2020-04" db="EMBL/GenBank/DDBJ databases">
        <title>Perkinsus chesapeaki whole genome sequence.</title>
        <authorList>
            <person name="Bogema D.R."/>
        </authorList>
    </citation>
    <scope>NUCLEOTIDE SEQUENCE [LARGE SCALE GENOMIC DNA]</scope>
    <source>
        <strain evidence="9">ATCC PRA-425</strain>
    </source>
</reference>
<accession>A0A7J6MPX3</accession>
<dbReference type="GO" id="GO:0015074">
    <property type="term" value="P:DNA integration"/>
    <property type="evidence" value="ECO:0007669"/>
    <property type="project" value="InterPro"/>
</dbReference>
<sequence>MSSSLILWLRAASLVSTGPTPTGATVEAGLTGAASGVSVTPNSTPPPTGAGEGFARQAGSTPPATQGTFAAYEVPTLNADAAEQSGLYPGAEFMLPAEVVTFIRDKLVPTAQYDVSSVLVRHGIVVPELFKNMGDCAELAGSLSCPSNIYALRALGGVFGPTAQTSDVPPDPALESMRQSFEETYNVHIPSRFLLSAKVFAKIRRGEPVREDECSFSPVGGQIKRRMWYNPASGDIEVAEDAVGMPRSSFGAADLLLNISRWLVGHCILQKLNPAEGLLYLMRLCDNCLQSDIHTLRRLDAELRLEAVSHPTEIGPQLITGNSDIVTCHRESFRPALGIGHGPRTSSSANPSSTICRRFERTGKCSYGDNCIFAHRTGGKGQDGRPQRGRGRASDAQFQASDANAAPIAKRLRAQLESKHDCVDDFEDALRGLQAEAADAINSDIFDDDHFKDGGACQMPGKEDPLSGANQAFGSEFAAILWRAGQSSGFVEALQAVEGQPTEAQVISLRALAEVAAGSARVELHRSLGLAIDAASPANRVDGKLLGILVDRLGVDDGDIGELCREGLPIGISREIAVCPLFPKYNKKVHPPFPNKAIGEGFRNYASMKDPIAIDAVEETLRKEEALGFIKRLDDREAHDGGRSFVPRGAIPKKDGGVRVIDDYLRGNVNLRANVPNTNELPSTACTRRLVGELQQQYPTRKWLIFELDLESAYRFLRVHPDERRHLSFCHEDASGVASYFENCSLPFGLNSSGFWFVRYARAVQICASRILRSWLPCGSAAGLMYVDDGLWLVDPTYYAEVCTVISLLWTALGSRLSFKKMRLGQRAGTFIGVTLEVEPTGSASFFLGADKLAKTKLLLSSLLASESIKIEDLASLSGKLSHYCQLRPFLKPYLQPFFGLKGVMEGRFLKVAKCPRTSEVAVISSFFLSLLNQPHSGHPVGALSRVVCTRSRTVTIACDASLSALGGVIALSGPGGSEQVFFFRTPVREHGGGTALGGWECLLKDVSAPTESRNMVALELLAAALALTVAQKAAGSCSDYNVVLFTDNTATQGILTKMYSPKPALAQLLRSMVETLAALTLTTFIELRPTHAFWLARDPRTLREYSEVNDGRDVAGEIAVLVHGALAGSTRRTYTAAETLLRDILFGQSVNPCNIYPLTGGILLAFVYVTDKVGYPYSTIRTYVSGLKTRNLEEGYELCRIEAEHVKRALTAVKRGQPQGADRAGAKIAVTVAQARGAVITGTTGTDGEPADIVAIRLCLFGLLRCRECLALRCADVRFEATEGVVVACLNVRRSKVDQFGCGVCLRIGCVTPRGTVCRDALCAVHALYSYMCDGYGRGALQRDGMLFNSLTYSGLLRRVKALFGGASPESYGTHSLRRSGSQWMWRAGISNFEISQFGRWTVLDTLGNRYLNGVAK</sequence>
<dbReference type="InterPro" id="IPR011010">
    <property type="entry name" value="DNA_brk_join_enz"/>
</dbReference>
<feature type="region of interest" description="Disordered" evidence="6">
    <location>
        <begin position="377"/>
        <end position="404"/>
    </location>
</feature>
<dbReference type="Gene3D" id="4.10.1000.10">
    <property type="entry name" value="Zinc finger, CCCH-type"/>
    <property type="match status" value="1"/>
</dbReference>
<gene>
    <name evidence="9" type="ORF">FOL47_010241</name>
</gene>
<dbReference type="Gene3D" id="1.10.443.10">
    <property type="entry name" value="Intergrase catalytic core"/>
    <property type="match status" value="1"/>
</dbReference>
<dbReference type="GO" id="GO:0003677">
    <property type="term" value="F:DNA binding"/>
    <property type="evidence" value="ECO:0007669"/>
    <property type="project" value="InterPro"/>
</dbReference>
<feature type="signal peptide" evidence="7">
    <location>
        <begin position="1"/>
        <end position="17"/>
    </location>
</feature>
<dbReference type="GO" id="GO:0008270">
    <property type="term" value="F:zinc ion binding"/>
    <property type="evidence" value="ECO:0007669"/>
    <property type="project" value="UniProtKB-KW"/>
</dbReference>
<dbReference type="PROSITE" id="PS50103">
    <property type="entry name" value="ZF_C3H1"/>
    <property type="match status" value="1"/>
</dbReference>
<keyword evidence="3 5" id="KW-0862">Zinc</keyword>
<dbReference type="InterPro" id="IPR043502">
    <property type="entry name" value="DNA/RNA_pol_sf"/>
</dbReference>